<dbReference type="AlphaFoldDB" id="A0A2T2YPC2"/>
<keyword evidence="4" id="KW-1185">Reference proteome</keyword>
<dbReference type="Pfam" id="PF06439">
    <property type="entry name" value="3keto-disac_hyd"/>
    <property type="match status" value="1"/>
</dbReference>
<organism evidence="3 4">
    <name type="scientific">Adhaeribacter arboris</name>
    <dbReference type="NCBI Taxonomy" id="2072846"/>
    <lineage>
        <taxon>Bacteria</taxon>
        <taxon>Pseudomonadati</taxon>
        <taxon>Bacteroidota</taxon>
        <taxon>Cytophagia</taxon>
        <taxon>Cytophagales</taxon>
        <taxon>Hymenobacteraceae</taxon>
        <taxon>Adhaeribacter</taxon>
    </lineage>
</organism>
<feature type="signal peptide" evidence="1">
    <location>
        <begin position="1"/>
        <end position="20"/>
    </location>
</feature>
<comment type="caution">
    <text evidence="3">The sequence shown here is derived from an EMBL/GenBank/DDBJ whole genome shotgun (WGS) entry which is preliminary data.</text>
</comment>
<feature type="chain" id="PRO_5015660059" evidence="1">
    <location>
        <begin position="21"/>
        <end position="239"/>
    </location>
</feature>
<proteinExistence type="predicted"/>
<dbReference type="Gene3D" id="2.60.120.560">
    <property type="entry name" value="Exo-inulinase, domain 1"/>
    <property type="match status" value="1"/>
</dbReference>
<dbReference type="OrthoDB" id="259356at2"/>
<evidence type="ECO:0000313" key="4">
    <source>
        <dbReference type="Proteomes" id="UP000240357"/>
    </source>
</evidence>
<accession>A0A2T2YPC2</accession>
<keyword evidence="1" id="KW-0732">Signal</keyword>
<protein>
    <submittedName>
        <fullName evidence="3">DUF1080 domain-containing protein</fullName>
    </submittedName>
</protein>
<dbReference type="InterPro" id="IPR010496">
    <property type="entry name" value="AL/BT2_dom"/>
</dbReference>
<gene>
    <name evidence="3" type="ORF">AHMF7605_16395</name>
</gene>
<evidence type="ECO:0000313" key="3">
    <source>
        <dbReference type="EMBL" id="PSR57338.1"/>
    </source>
</evidence>
<reference evidence="3 4" key="1">
    <citation type="submission" date="2018-03" db="EMBL/GenBank/DDBJ databases">
        <title>Adhaeribacter sp. HMF7605 Genome sequencing and assembly.</title>
        <authorList>
            <person name="Kang H."/>
            <person name="Kang J."/>
            <person name="Cha I."/>
            <person name="Kim H."/>
            <person name="Joh K."/>
        </authorList>
    </citation>
    <scope>NUCLEOTIDE SEQUENCE [LARGE SCALE GENOMIC DNA]</scope>
    <source>
        <strain evidence="3 4">HMF7605</strain>
    </source>
</reference>
<evidence type="ECO:0000259" key="2">
    <source>
        <dbReference type="Pfam" id="PF06439"/>
    </source>
</evidence>
<dbReference type="EMBL" id="PYFT01000001">
    <property type="protein sequence ID" value="PSR57338.1"/>
    <property type="molecule type" value="Genomic_DNA"/>
</dbReference>
<dbReference type="GO" id="GO:0016787">
    <property type="term" value="F:hydrolase activity"/>
    <property type="evidence" value="ECO:0007669"/>
    <property type="project" value="InterPro"/>
</dbReference>
<dbReference type="Proteomes" id="UP000240357">
    <property type="component" value="Unassembled WGS sequence"/>
</dbReference>
<feature type="domain" description="3-keto-alpha-glucoside-1,2-lyase/3-keto-2-hydroxy-glucal hydratase" evidence="2">
    <location>
        <begin position="33"/>
        <end position="229"/>
    </location>
</feature>
<sequence>MSILLLLVLGFFSFTKSNNAGGPSASDSLQIKSKSLFNGKDLTGWHVDVPQMDNNAKARNPFIVRKGLLVSLGTPEGHLITDAKYQNYRLELEYRFAAKPGNCGALVHVSTPRALYEMFPKSIEVQMMHQNAGDFWCIEEDITVPNMEKRRGPKEKWGVNGDKLRRIPNLTDGSEKPLGQWNSLTIECLDNAVKVWVNNDLVNYGFNATARQGQIALQAEGSEVEFRKVLLTPITKLSK</sequence>
<name>A0A2T2YPC2_9BACT</name>
<evidence type="ECO:0000256" key="1">
    <source>
        <dbReference type="SAM" id="SignalP"/>
    </source>
</evidence>